<evidence type="ECO:0000256" key="2">
    <source>
        <dbReference type="SAM" id="Coils"/>
    </source>
</evidence>
<dbReference type="SUPFAM" id="SSF50685">
    <property type="entry name" value="Barwin-like endoglucanases"/>
    <property type="match status" value="1"/>
</dbReference>
<dbReference type="InterPro" id="IPR051933">
    <property type="entry name" value="Resuscitation_pf_RpfB"/>
</dbReference>
<dbReference type="Pfam" id="PF06725">
    <property type="entry name" value="3D"/>
    <property type="match status" value="1"/>
</dbReference>
<feature type="signal peptide" evidence="3">
    <location>
        <begin position="1"/>
        <end position="24"/>
    </location>
</feature>
<reference evidence="6 7" key="1">
    <citation type="submission" date="2017-04" db="EMBL/GenBank/DDBJ databases">
        <authorList>
            <person name="Afonso C.L."/>
            <person name="Miller P.J."/>
            <person name="Scott M.A."/>
            <person name="Spackman E."/>
            <person name="Goraichik I."/>
            <person name="Dimitrov K.M."/>
            <person name="Suarez D.L."/>
            <person name="Swayne D.E."/>
        </authorList>
    </citation>
    <scope>NUCLEOTIDE SEQUENCE [LARGE SCALE GENOMIC DNA]</scope>
    <source>
        <strain evidence="6 7">DSM 12555</strain>
    </source>
</reference>
<sequence>MKIKALTIITIISLVFTLNSNVFAATSNNDSNELKQTQDNKKQLESTVQNLDNQITDVLKKVDTNKHDMDKLNDQMKDTQTKLVATKNKLSLQQNLLNKRVKAMYIDGNYSYLEVLLGSHNLTDFITKMDIAAKILQYDNNILSNVKSEKEIITLQGKNLDKQNNNLQELKANNELMLSKLSDNIKQEKDLLSKATEKEKQLIEEQKQKEIAAEKAKELAAQKQASLSAASSNISIPNFTGPNSAGTVLTLDATAYSDNSYTSTGPMTTRNPNGYSTIAVDPRVIPLGTKVYVDGYGYAIAADTGGDIVGNRIDVFFPSNADALNWGMRTVHVTILK</sequence>
<dbReference type="RefSeq" id="WP_084114749.1">
    <property type="nucleotide sequence ID" value="NZ_FWXH01000003.1"/>
</dbReference>
<evidence type="ECO:0000256" key="1">
    <source>
        <dbReference type="ARBA" id="ARBA00022729"/>
    </source>
</evidence>
<dbReference type="OrthoDB" id="9798935at2"/>
<dbReference type="STRING" id="1121291.SAMN02745134_01250"/>
<dbReference type="GO" id="GO:0004553">
    <property type="term" value="F:hydrolase activity, hydrolyzing O-glycosyl compounds"/>
    <property type="evidence" value="ECO:0007669"/>
    <property type="project" value="InterPro"/>
</dbReference>
<evidence type="ECO:0000313" key="6">
    <source>
        <dbReference type="EMBL" id="SMC21338.1"/>
    </source>
</evidence>
<dbReference type="GO" id="GO:0019867">
    <property type="term" value="C:outer membrane"/>
    <property type="evidence" value="ECO:0007669"/>
    <property type="project" value="InterPro"/>
</dbReference>
<feature type="coiled-coil region" evidence="2">
    <location>
        <begin position="27"/>
        <end position="89"/>
    </location>
</feature>
<keyword evidence="1 3" id="KW-0732">Signal</keyword>
<dbReference type="Gene3D" id="6.10.250.3150">
    <property type="match status" value="1"/>
</dbReference>
<feature type="domain" description="Peptidoglycan hydrolase PcsB coiled-coil" evidence="5">
    <location>
        <begin position="88"/>
        <end position="153"/>
    </location>
</feature>
<organism evidence="6 7">
    <name type="scientific">Clostridium acidisoli DSM 12555</name>
    <dbReference type="NCBI Taxonomy" id="1121291"/>
    <lineage>
        <taxon>Bacteria</taxon>
        <taxon>Bacillati</taxon>
        <taxon>Bacillota</taxon>
        <taxon>Clostridia</taxon>
        <taxon>Eubacteriales</taxon>
        <taxon>Clostridiaceae</taxon>
        <taxon>Clostridium</taxon>
    </lineage>
</organism>
<dbReference type="InterPro" id="IPR036908">
    <property type="entry name" value="RlpA-like_sf"/>
</dbReference>
<feature type="domain" description="3D" evidence="4">
    <location>
        <begin position="276"/>
        <end position="337"/>
    </location>
</feature>
<keyword evidence="2" id="KW-0175">Coiled coil</keyword>
<dbReference type="Proteomes" id="UP000192468">
    <property type="component" value="Unassembled WGS sequence"/>
</dbReference>
<gene>
    <name evidence="6" type="ORF">SAMN02745134_01250</name>
</gene>
<dbReference type="AlphaFoldDB" id="A0A1W1XCC4"/>
<feature type="coiled-coil region" evidence="2">
    <location>
        <begin position="153"/>
        <end position="222"/>
    </location>
</feature>
<proteinExistence type="predicted"/>
<evidence type="ECO:0000313" key="7">
    <source>
        <dbReference type="Proteomes" id="UP000192468"/>
    </source>
</evidence>
<name>A0A1W1XCC4_9CLOT</name>
<protein>
    <submittedName>
        <fullName evidence="6">3D (Asp-Asp-Asp) domain-containing protein</fullName>
    </submittedName>
</protein>
<accession>A0A1W1XCC4</accession>
<dbReference type="PANTHER" id="PTHR39160">
    <property type="entry name" value="CELL WALL-BINDING PROTEIN YOCH"/>
    <property type="match status" value="1"/>
</dbReference>
<dbReference type="EMBL" id="FWXH01000003">
    <property type="protein sequence ID" value="SMC21338.1"/>
    <property type="molecule type" value="Genomic_DNA"/>
</dbReference>
<dbReference type="GO" id="GO:0009254">
    <property type="term" value="P:peptidoglycan turnover"/>
    <property type="evidence" value="ECO:0007669"/>
    <property type="project" value="InterPro"/>
</dbReference>
<evidence type="ECO:0000256" key="3">
    <source>
        <dbReference type="SAM" id="SignalP"/>
    </source>
</evidence>
<evidence type="ECO:0000259" key="4">
    <source>
        <dbReference type="Pfam" id="PF06725"/>
    </source>
</evidence>
<dbReference type="PANTHER" id="PTHR39160:SF4">
    <property type="entry name" value="RESUSCITATION-PROMOTING FACTOR RPFB"/>
    <property type="match status" value="1"/>
</dbReference>
<feature type="chain" id="PRO_5012190393" evidence="3">
    <location>
        <begin position="25"/>
        <end position="337"/>
    </location>
</feature>
<dbReference type="InterPro" id="IPR057309">
    <property type="entry name" value="PcsB_CC"/>
</dbReference>
<dbReference type="Pfam" id="PF24568">
    <property type="entry name" value="CC_PcsB"/>
    <property type="match status" value="1"/>
</dbReference>
<evidence type="ECO:0000259" key="5">
    <source>
        <dbReference type="Pfam" id="PF24568"/>
    </source>
</evidence>
<keyword evidence="7" id="KW-1185">Reference proteome</keyword>
<dbReference type="InterPro" id="IPR010611">
    <property type="entry name" value="3D_dom"/>
</dbReference>
<dbReference type="CDD" id="cd22786">
    <property type="entry name" value="DPBB_YuiC-like"/>
    <property type="match status" value="1"/>
</dbReference>